<reference evidence="5 6" key="1">
    <citation type="submission" date="2019-07" db="EMBL/GenBank/DDBJ databases">
        <authorList>
            <person name="Kim J."/>
        </authorList>
    </citation>
    <scope>NUCLEOTIDE SEQUENCE [LARGE SCALE GENOMIC DNA]</scope>
    <source>
        <strain evidence="5 6">G13</strain>
    </source>
</reference>
<evidence type="ECO:0000256" key="1">
    <source>
        <dbReference type="ARBA" id="ARBA00005104"/>
    </source>
</evidence>
<proteinExistence type="predicted"/>
<dbReference type="OrthoDB" id="9800865at2"/>
<dbReference type="PANTHER" id="PTHR38011">
    <property type="entry name" value="DIHYDROFOLATE REDUCTASE FAMILY PROTEIN (AFU_ORTHOLOGUE AFUA_8G06820)"/>
    <property type="match status" value="1"/>
</dbReference>
<keyword evidence="3" id="KW-0560">Oxidoreductase</keyword>
<evidence type="ECO:0000313" key="6">
    <source>
        <dbReference type="Proteomes" id="UP000316330"/>
    </source>
</evidence>
<keyword evidence="6" id="KW-1185">Reference proteome</keyword>
<dbReference type="GO" id="GO:0008703">
    <property type="term" value="F:5-amino-6-(5-phosphoribosylamino)uracil reductase activity"/>
    <property type="evidence" value="ECO:0007669"/>
    <property type="project" value="InterPro"/>
</dbReference>
<feature type="domain" description="Bacterial bifunctional deaminase-reductase C-terminal" evidence="4">
    <location>
        <begin position="115"/>
        <end position="225"/>
    </location>
</feature>
<keyword evidence="2" id="KW-0521">NADP</keyword>
<evidence type="ECO:0000256" key="2">
    <source>
        <dbReference type="ARBA" id="ARBA00022857"/>
    </source>
</evidence>
<protein>
    <submittedName>
        <fullName evidence="5">RibD family protein</fullName>
    </submittedName>
</protein>
<evidence type="ECO:0000313" key="5">
    <source>
        <dbReference type="EMBL" id="TVX95186.1"/>
    </source>
</evidence>
<sequence length="240" mass="26957">MGQYKVICHMVTSLDGKIDGGYLETPSSSYFAQEYENIHQKYNPKAWICGRVTFENHVTYGKQVDLSKYPDTDGSREDFITDTNAAAYAIAIDPSGKLGWEQGTLGEDYEERRGQPIITVLSENVSNQYLAHLRAVGVSYIFAGKSTKLDLRLALDKISRYYNITEFMLEGGGYINGSFLSAGLVDELSLILAPMVEGTRQSVSLFEYGDNPFQLGVEFALEKVEPLENSGLWLRYRLKR</sequence>
<dbReference type="InterPro" id="IPR002734">
    <property type="entry name" value="RibDG_C"/>
</dbReference>
<dbReference type="EMBL" id="VNJJ01000024">
    <property type="protein sequence ID" value="TVX95186.1"/>
    <property type="molecule type" value="Genomic_DNA"/>
</dbReference>
<dbReference type="AlphaFoldDB" id="A0A559J5S0"/>
<dbReference type="PANTHER" id="PTHR38011:SF7">
    <property type="entry name" value="2,5-DIAMINO-6-RIBOSYLAMINO-4(3H)-PYRIMIDINONE 5'-PHOSPHATE REDUCTASE"/>
    <property type="match status" value="1"/>
</dbReference>
<comment type="pathway">
    <text evidence="1">Cofactor biosynthesis; riboflavin biosynthesis.</text>
</comment>
<dbReference type="SUPFAM" id="SSF53597">
    <property type="entry name" value="Dihydrofolate reductase-like"/>
    <property type="match status" value="1"/>
</dbReference>
<organism evidence="5 6">
    <name type="scientific">Cohnella terricola</name>
    <dbReference type="NCBI Taxonomy" id="1289167"/>
    <lineage>
        <taxon>Bacteria</taxon>
        <taxon>Bacillati</taxon>
        <taxon>Bacillota</taxon>
        <taxon>Bacilli</taxon>
        <taxon>Bacillales</taxon>
        <taxon>Paenibacillaceae</taxon>
        <taxon>Cohnella</taxon>
    </lineage>
</organism>
<dbReference type="InterPro" id="IPR050765">
    <property type="entry name" value="Riboflavin_Biosynth_HTPR"/>
</dbReference>
<accession>A0A559J5S0</accession>
<evidence type="ECO:0000259" key="4">
    <source>
        <dbReference type="Pfam" id="PF01872"/>
    </source>
</evidence>
<dbReference type="Gene3D" id="3.40.430.10">
    <property type="entry name" value="Dihydrofolate Reductase, subunit A"/>
    <property type="match status" value="1"/>
</dbReference>
<evidence type="ECO:0000256" key="3">
    <source>
        <dbReference type="ARBA" id="ARBA00023002"/>
    </source>
</evidence>
<dbReference type="InterPro" id="IPR024072">
    <property type="entry name" value="DHFR-like_dom_sf"/>
</dbReference>
<gene>
    <name evidence="5" type="ORF">FPZ45_23890</name>
</gene>
<dbReference type="Pfam" id="PF01872">
    <property type="entry name" value="RibD_C"/>
    <property type="match status" value="1"/>
</dbReference>
<dbReference type="RefSeq" id="WP_144707175.1">
    <property type="nucleotide sequence ID" value="NZ_VNJJ01000024.1"/>
</dbReference>
<dbReference type="GO" id="GO:0009231">
    <property type="term" value="P:riboflavin biosynthetic process"/>
    <property type="evidence" value="ECO:0007669"/>
    <property type="project" value="InterPro"/>
</dbReference>
<comment type="caution">
    <text evidence="5">The sequence shown here is derived from an EMBL/GenBank/DDBJ whole genome shotgun (WGS) entry which is preliminary data.</text>
</comment>
<name>A0A559J5S0_9BACL</name>
<dbReference type="Proteomes" id="UP000316330">
    <property type="component" value="Unassembled WGS sequence"/>
</dbReference>